<protein>
    <submittedName>
        <fullName evidence="6">Sigma-B regulation protein RsbU (Phosphoserine phosphatase)</fullName>
        <ecNumber evidence="6">3.1.3.3</ecNumber>
    </submittedName>
</protein>
<dbReference type="SMART" id="SM00331">
    <property type="entry name" value="PP2C_SIG"/>
    <property type="match status" value="1"/>
</dbReference>
<sequence>MQDPNSPTGPRVLSLLRERLPTGLAGAAAWLGLWFCVLFVRRWIPGGFGTFLGVLQFFVGIALVSVVVPLVWQLVRKHLLWSLRNKLVLTYLLIGLAPVVLFLTLVAVLAYVAAGQFAIHLTDSRLQAELIQMRNESGHRADLTTALVAERPKDTADQIGGAIQTIEQAGEVARLEVPRMRLHRQIRVFMNGAQLDLGPKYNGKAPFGLPPWATELPSGEFSGLVLDGHDLYLVTLHQKRWNDGRLFTLMSSLPVDSAFLKLIAEGLGQASLLPQRAGRAANDISRDNKAATNAGTPAPTQKSSRGARLAVGPDGINGGSNWIVGGTEPPAVNLVDARVSFPSTEPIVDWDTGERDNVLIAINSRPSLLYNQLFGSSLGGIVTSVLRIAIVLLCVVFALIELLALWMAIGLSRSITSSVADLYSATEHIDRGNLDYRIGVKSNDQLAELSRSFNTMSGSLKRLLEEQKEKERLQNEISIAQEVQANLFPLHAQGLATLDLHGVCRPARSVSGDYYDFLVFHEEAHAGMVDRRETGVGIAIGDISGKGISAALLMATLHSAVRAYRFASEELVYSESSVAGLMASREGRGGDCDELFQSPGRILSLLNRHLYRSTQPEKYATLFLAHYDVATAMMTYSNAGQLPPLVLGRDGHIRRLDKGGTVVGLMDGMSYEEDRFHMQPGDIMVAYSDGVTEPENDFGEFGEERMMEVVARYRDQPLHVISGQVMLALDAWIGAEEQPDDITLVLARKT</sequence>
<evidence type="ECO:0000259" key="5">
    <source>
        <dbReference type="PROSITE" id="PS50885"/>
    </source>
</evidence>
<dbReference type="Pfam" id="PF00672">
    <property type="entry name" value="HAMP"/>
    <property type="match status" value="1"/>
</dbReference>
<evidence type="ECO:0000313" key="7">
    <source>
        <dbReference type="Proteomes" id="UP000568106"/>
    </source>
</evidence>
<name>A0A7W8IFX7_9BACT</name>
<dbReference type="Gene3D" id="3.60.40.10">
    <property type="entry name" value="PPM-type phosphatase domain"/>
    <property type="match status" value="1"/>
</dbReference>
<dbReference type="Pfam" id="PF07228">
    <property type="entry name" value="SpoIIE"/>
    <property type="match status" value="1"/>
</dbReference>
<comment type="caution">
    <text evidence="6">The sequence shown here is derived from an EMBL/GenBank/DDBJ whole genome shotgun (WGS) entry which is preliminary data.</text>
</comment>
<organism evidence="6 7">
    <name type="scientific">Tunturiibacter empetritectus</name>
    <dbReference type="NCBI Taxonomy" id="3069691"/>
    <lineage>
        <taxon>Bacteria</taxon>
        <taxon>Pseudomonadati</taxon>
        <taxon>Acidobacteriota</taxon>
        <taxon>Terriglobia</taxon>
        <taxon>Terriglobales</taxon>
        <taxon>Acidobacteriaceae</taxon>
        <taxon>Tunturiibacter</taxon>
    </lineage>
</organism>
<feature type="region of interest" description="Disordered" evidence="3">
    <location>
        <begin position="286"/>
        <end position="308"/>
    </location>
</feature>
<gene>
    <name evidence="6" type="ORF">HDF09_001122</name>
</gene>
<keyword evidence="7" id="KW-1185">Reference proteome</keyword>
<dbReference type="InterPro" id="IPR036457">
    <property type="entry name" value="PPM-type-like_dom_sf"/>
</dbReference>
<evidence type="ECO:0000256" key="4">
    <source>
        <dbReference type="SAM" id="Phobius"/>
    </source>
</evidence>
<keyword evidence="4" id="KW-0472">Membrane</keyword>
<evidence type="ECO:0000256" key="1">
    <source>
        <dbReference type="ARBA" id="ARBA00022801"/>
    </source>
</evidence>
<dbReference type="GO" id="GO:0016791">
    <property type="term" value="F:phosphatase activity"/>
    <property type="evidence" value="ECO:0007669"/>
    <property type="project" value="TreeGrafter"/>
</dbReference>
<proteinExistence type="predicted"/>
<dbReference type="InterPro" id="IPR003660">
    <property type="entry name" value="HAMP_dom"/>
</dbReference>
<dbReference type="EMBL" id="JACHDY010000001">
    <property type="protein sequence ID" value="MBB5316472.1"/>
    <property type="molecule type" value="Genomic_DNA"/>
</dbReference>
<reference evidence="6" key="1">
    <citation type="submission" date="2020-08" db="EMBL/GenBank/DDBJ databases">
        <title>Genomic Encyclopedia of Type Strains, Phase IV (KMG-V): Genome sequencing to study the core and pangenomes of soil and plant-associated prokaryotes.</title>
        <authorList>
            <person name="Whitman W."/>
        </authorList>
    </citation>
    <scope>NUCLEOTIDE SEQUENCE [LARGE SCALE GENOMIC DNA]</scope>
    <source>
        <strain evidence="6">M8UP27</strain>
    </source>
</reference>
<feature type="compositionally biased region" description="Polar residues" evidence="3">
    <location>
        <begin position="290"/>
        <end position="304"/>
    </location>
</feature>
<dbReference type="EC" id="3.1.3.3" evidence="6"/>
<dbReference type="PANTHER" id="PTHR43156:SF2">
    <property type="entry name" value="STAGE II SPORULATION PROTEIN E"/>
    <property type="match status" value="1"/>
</dbReference>
<keyword evidence="4" id="KW-0812">Transmembrane</keyword>
<evidence type="ECO:0000313" key="6">
    <source>
        <dbReference type="EMBL" id="MBB5316472.1"/>
    </source>
</evidence>
<accession>A0A7W8IFX7</accession>
<feature type="transmembrane region" description="Helical" evidence="4">
    <location>
        <begin position="87"/>
        <end position="114"/>
    </location>
</feature>
<dbReference type="GO" id="GO:0007165">
    <property type="term" value="P:signal transduction"/>
    <property type="evidence" value="ECO:0007669"/>
    <property type="project" value="InterPro"/>
</dbReference>
<dbReference type="SUPFAM" id="SSF81606">
    <property type="entry name" value="PP2C-like"/>
    <property type="match status" value="1"/>
</dbReference>
<feature type="transmembrane region" description="Helical" evidence="4">
    <location>
        <begin position="385"/>
        <end position="409"/>
    </location>
</feature>
<dbReference type="Proteomes" id="UP000568106">
    <property type="component" value="Unassembled WGS sequence"/>
</dbReference>
<dbReference type="GO" id="GO:0016020">
    <property type="term" value="C:membrane"/>
    <property type="evidence" value="ECO:0007669"/>
    <property type="project" value="InterPro"/>
</dbReference>
<feature type="coiled-coil region" evidence="2">
    <location>
        <begin position="456"/>
        <end position="483"/>
    </location>
</feature>
<dbReference type="SMART" id="SM00304">
    <property type="entry name" value="HAMP"/>
    <property type="match status" value="1"/>
</dbReference>
<dbReference type="PANTHER" id="PTHR43156">
    <property type="entry name" value="STAGE II SPORULATION PROTEIN E-RELATED"/>
    <property type="match status" value="1"/>
</dbReference>
<feature type="transmembrane region" description="Helical" evidence="4">
    <location>
        <begin position="20"/>
        <end position="40"/>
    </location>
</feature>
<dbReference type="AlphaFoldDB" id="A0A7W8IFX7"/>
<dbReference type="InterPro" id="IPR052016">
    <property type="entry name" value="Bact_Sigma-Reg"/>
</dbReference>
<evidence type="ECO:0000256" key="3">
    <source>
        <dbReference type="SAM" id="MobiDB-lite"/>
    </source>
</evidence>
<dbReference type="SUPFAM" id="SSF158472">
    <property type="entry name" value="HAMP domain-like"/>
    <property type="match status" value="1"/>
</dbReference>
<keyword evidence="2" id="KW-0175">Coiled coil</keyword>
<feature type="transmembrane region" description="Helical" evidence="4">
    <location>
        <begin position="52"/>
        <end position="75"/>
    </location>
</feature>
<feature type="domain" description="HAMP" evidence="5">
    <location>
        <begin position="413"/>
        <end position="465"/>
    </location>
</feature>
<dbReference type="InterPro" id="IPR001932">
    <property type="entry name" value="PPM-type_phosphatase-like_dom"/>
</dbReference>
<keyword evidence="4" id="KW-1133">Transmembrane helix</keyword>
<keyword evidence="1 6" id="KW-0378">Hydrolase</keyword>
<evidence type="ECO:0000256" key="2">
    <source>
        <dbReference type="SAM" id="Coils"/>
    </source>
</evidence>
<dbReference type="PROSITE" id="PS50885">
    <property type="entry name" value="HAMP"/>
    <property type="match status" value="1"/>
</dbReference>
<dbReference type="CDD" id="cd06225">
    <property type="entry name" value="HAMP"/>
    <property type="match status" value="1"/>
</dbReference>
<dbReference type="Gene3D" id="6.10.340.10">
    <property type="match status" value="1"/>
</dbReference>